<gene>
    <name evidence="8" type="ORF">Rsub_00918</name>
</gene>
<dbReference type="AlphaFoldDB" id="A0A2V0NLC5"/>
<evidence type="ECO:0000256" key="1">
    <source>
        <dbReference type="ARBA" id="ARBA00010617"/>
    </source>
</evidence>
<dbReference type="PRINTS" id="PR00385">
    <property type="entry name" value="P450"/>
</dbReference>
<dbReference type="Gene3D" id="1.10.630.10">
    <property type="entry name" value="Cytochrome P450"/>
    <property type="match status" value="1"/>
</dbReference>
<dbReference type="CDD" id="cd11042">
    <property type="entry name" value="CYP51-like"/>
    <property type="match status" value="1"/>
</dbReference>
<keyword evidence="6" id="KW-0503">Monooxygenase</keyword>
<evidence type="ECO:0000256" key="7">
    <source>
        <dbReference type="SAM" id="Phobius"/>
    </source>
</evidence>
<reference evidence="8 9" key="1">
    <citation type="journal article" date="2018" name="Sci. Rep.">
        <title>Raphidocelis subcapitata (=Pseudokirchneriella subcapitata) provides an insight into genome evolution and environmental adaptations in the Sphaeropleales.</title>
        <authorList>
            <person name="Suzuki S."/>
            <person name="Yamaguchi H."/>
            <person name="Nakajima N."/>
            <person name="Kawachi M."/>
        </authorList>
    </citation>
    <scope>NUCLEOTIDE SEQUENCE [LARGE SCALE GENOMIC DNA]</scope>
    <source>
        <strain evidence="8 9">NIES-35</strain>
    </source>
</reference>
<dbReference type="STRING" id="307507.A0A2V0NLC5"/>
<sequence length="502" mass="55978">MAVEATLQSLHSTVSALAPVQLAVLGALAFVVAAFVGRVVYRNLPGKQPPILEGVPYIGGLLKFAGGPWKLMEEGYSTKGEVFTVPVAHKRVTFLIGPDVAPHFFKATDEELSQTEVYNFNVPTFGKGVVYDVDQKVRTEQFRFFTEALKKERLRKYVPQFATEAEAYFSRWGDSGVVDLKQEFSTLVALTAARTLLGREIREQLFDQVADLLHDLDDGMRPISVFFPYLPTAFHKKRDEARVKMGQIFAKVIQARRASPVKEEDVLQQFCDARYQNVEGGRQLTEEEITGLLIAVLFAGQHTSSITSAWTGIFMINSKDKDLAAAVQEQSEIMARHGPGLDMDVLGEMDVLHRNITEALRLHPPLLLVMRYAKQGFSVTTAKGQTYNVPAGDIVAASPNFAHVLPSVFDRPLAYEPDRFAAPREEDKKKPFSFIGFGGGRHACIGQNFAYLQIKAIWSVLLRSFDFELLDPVPDADYDSMVIGPKACRVKYTRRKLQPARA</sequence>
<accession>A0A2V0NLC5</accession>
<keyword evidence="4 5" id="KW-0408">Iron</keyword>
<dbReference type="InterPro" id="IPR001128">
    <property type="entry name" value="Cyt_P450"/>
</dbReference>
<dbReference type="GO" id="GO:0005506">
    <property type="term" value="F:iron ion binding"/>
    <property type="evidence" value="ECO:0007669"/>
    <property type="project" value="InterPro"/>
</dbReference>
<evidence type="ECO:0000256" key="2">
    <source>
        <dbReference type="ARBA" id="ARBA00022617"/>
    </source>
</evidence>
<dbReference type="FunCoup" id="A0A2V0NLC5">
    <property type="interactions" value="1720"/>
</dbReference>
<dbReference type="GO" id="GO:0020037">
    <property type="term" value="F:heme binding"/>
    <property type="evidence" value="ECO:0007669"/>
    <property type="project" value="InterPro"/>
</dbReference>
<dbReference type="PROSITE" id="PS00086">
    <property type="entry name" value="CYTOCHROME_P450"/>
    <property type="match status" value="1"/>
</dbReference>
<dbReference type="InParanoid" id="A0A2V0NLC5"/>
<evidence type="ECO:0000313" key="8">
    <source>
        <dbReference type="EMBL" id="GBF88206.1"/>
    </source>
</evidence>
<keyword evidence="7" id="KW-0812">Transmembrane</keyword>
<dbReference type="EMBL" id="BDRX01000004">
    <property type="protein sequence ID" value="GBF88206.1"/>
    <property type="molecule type" value="Genomic_DNA"/>
</dbReference>
<dbReference type="PRINTS" id="PR00465">
    <property type="entry name" value="EP450IV"/>
</dbReference>
<comment type="caution">
    <text evidence="8">The sequence shown here is derived from an EMBL/GenBank/DDBJ whole genome shotgun (WGS) entry which is preliminary data.</text>
</comment>
<evidence type="ECO:0000313" key="9">
    <source>
        <dbReference type="Proteomes" id="UP000247498"/>
    </source>
</evidence>
<feature type="transmembrane region" description="Helical" evidence="7">
    <location>
        <begin position="20"/>
        <end position="41"/>
    </location>
</feature>
<keyword evidence="7" id="KW-0472">Membrane</keyword>
<evidence type="ECO:0000256" key="3">
    <source>
        <dbReference type="ARBA" id="ARBA00022723"/>
    </source>
</evidence>
<comment type="similarity">
    <text evidence="1 6">Belongs to the cytochrome P450 family.</text>
</comment>
<keyword evidence="7" id="KW-1133">Transmembrane helix</keyword>
<dbReference type="InterPro" id="IPR036396">
    <property type="entry name" value="Cyt_P450_sf"/>
</dbReference>
<dbReference type="GO" id="GO:0016705">
    <property type="term" value="F:oxidoreductase activity, acting on paired donors, with incorporation or reduction of molecular oxygen"/>
    <property type="evidence" value="ECO:0007669"/>
    <property type="project" value="InterPro"/>
</dbReference>
<keyword evidence="6" id="KW-0560">Oxidoreductase</keyword>
<dbReference type="InterPro" id="IPR002403">
    <property type="entry name" value="Cyt_P450_E_grp-IV"/>
</dbReference>
<keyword evidence="9" id="KW-1185">Reference proteome</keyword>
<evidence type="ECO:0000256" key="5">
    <source>
        <dbReference type="PIRSR" id="PIRSR602403-1"/>
    </source>
</evidence>
<evidence type="ECO:0000256" key="6">
    <source>
        <dbReference type="RuleBase" id="RU000461"/>
    </source>
</evidence>
<dbReference type="InterPro" id="IPR050529">
    <property type="entry name" value="CYP450_sterol_14alpha_dmase"/>
</dbReference>
<dbReference type="GO" id="GO:0004497">
    <property type="term" value="F:monooxygenase activity"/>
    <property type="evidence" value="ECO:0007669"/>
    <property type="project" value="UniProtKB-KW"/>
</dbReference>
<dbReference type="PANTHER" id="PTHR24304:SF2">
    <property type="entry name" value="24-HYDROXYCHOLESTEROL 7-ALPHA-HYDROXYLASE"/>
    <property type="match status" value="1"/>
</dbReference>
<dbReference type="InterPro" id="IPR017972">
    <property type="entry name" value="Cyt_P450_CS"/>
</dbReference>
<protein>
    <submittedName>
        <fullName evidence="8">Sterol 14 desaturase</fullName>
    </submittedName>
</protein>
<dbReference type="Pfam" id="PF00067">
    <property type="entry name" value="p450"/>
    <property type="match status" value="1"/>
</dbReference>
<keyword evidence="2 5" id="KW-0349">Heme</keyword>
<keyword evidence="3 5" id="KW-0479">Metal-binding</keyword>
<dbReference type="OrthoDB" id="1055148at2759"/>
<proteinExistence type="inferred from homology"/>
<organism evidence="8 9">
    <name type="scientific">Raphidocelis subcapitata</name>
    <dbReference type="NCBI Taxonomy" id="307507"/>
    <lineage>
        <taxon>Eukaryota</taxon>
        <taxon>Viridiplantae</taxon>
        <taxon>Chlorophyta</taxon>
        <taxon>core chlorophytes</taxon>
        <taxon>Chlorophyceae</taxon>
        <taxon>CS clade</taxon>
        <taxon>Sphaeropleales</taxon>
        <taxon>Selenastraceae</taxon>
        <taxon>Raphidocelis</taxon>
    </lineage>
</organism>
<dbReference type="Proteomes" id="UP000247498">
    <property type="component" value="Unassembled WGS sequence"/>
</dbReference>
<dbReference type="SUPFAM" id="SSF48264">
    <property type="entry name" value="Cytochrome P450"/>
    <property type="match status" value="1"/>
</dbReference>
<name>A0A2V0NLC5_9CHLO</name>
<evidence type="ECO:0000256" key="4">
    <source>
        <dbReference type="ARBA" id="ARBA00023004"/>
    </source>
</evidence>
<feature type="binding site" description="axial binding residue" evidence="5">
    <location>
        <position position="444"/>
    </location>
    <ligand>
        <name>heme</name>
        <dbReference type="ChEBI" id="CHEBI:30413"/>
    </ligand>
    <ligandPart>
        <name>Fe</name>
        <dbReference type="ChEBI" id="CHEBI:18248"/>
    </ligandPart>
</feature>
<comment type="cofactor">
    <cofactor evidence="5">
        <name>heme</name>
        <dbReference type="ChEBI" id="CHEBI:30413"/>
    </cofactor>
</comment>
<dbReference type="PANTHER" id="PTHR24304">
    <property type="entry name" value="CYTOCHROME P450 FAMILY 7"/>
    <property type="match status" value="1"/>
</dbReference>